<evidence type="ECO:0000259" key="1">
    <source>
        <dbReference type="Pfam" id="PF12705"/>
    </source>
</evidence>
<dbReference type="Pfam" id="PF12705">
    <property type="entry name" value="PDDEXK_1"/>
    <property type="match status" value="1"/>
</dbReference>
<name>A0A0F9PLU9_9ZZZZ</name>
<gene>
    <name evidence="2" type="ORF">LCGC14_1122110</name>
</gene>
<dbReference type="Gene3D" id="3.90.320.10">
    <property type="match status" value="1"/>
</dbReference>
<dbReference type="AlphaFoldDB" id="A0A0F9PLU9"/>
<dbReference type="InterPro" id="IPR038726">
    <property type="entry name" value="PDDEXK_AddAB-type"/>
</dbReference>
<sequence>MSIQVVPWLSPSSLTAFSDCKQQWKWGYADGYRSMGRSSVFDVGSGVHIGLAASYRGEDGLVAFEAWVDAEVAKTERFMEAGGDDIARALESDLESLEETRALGSVMLEQYFSWFVAESFEVLAVERRLERTIPGTDWTLACIIDAVVRDHSRSGRIYVLEHKTFSRFEEWYLYKDQQFVAEAWVAETLVDERVAGVIYNGLRKAFPERTKKDLFERRYIDVNRAQINALLRRLRGMQKQLTSGSLAIYPEPSLAKCRYCQFKEPCDLLLRGDDYQEYLDLMFTKRGDDGR</sequence>
<accession>A0A0F9PLU9</accession>
<dbReference type="InterPro" id="IPR011604">
    <property type="entry name" value="PDDEXK-like_dom_sf"/>
</dbReference>
<organism evidence="2">
    <name type="scientific">marine sediment metagenome</name>
    <dbReference type="NCBI Taxonomy" id="412755"/>
    <lineage>
        <taxon>unclassified sequences</taxon>
        <taxon>metagenomes</taxon>
        <taxon>ecological metagenomes</taxon>
    </lineage>
</organism>
<protein>
    <recommendedName>
        <fullName evidence="1">PD-(D/E)XK endonuclease-like domain-containing protein</fullName>
    </recommendedName>
</protein>
<dbReference type="EMBL" id="LAZR01005195">
    <property type="protein sequence ID" value="KKN02006.1"/>
    <property type="molecule type" value="Genomic_DNA"/>
</dbReference>
<evidence type="ECO:0000313" key="2">
    <source>
        <dbReference type="EMBL" id="KKN02006.1"/>
    </source>
</evidence>
<proteinExistence type="predicted"/>
<reference evidence="2" key="1">
    <citation type="journal article" date="2015" name="Nature">
        <title>Complex archaea that bridge the gap between prokaryotes and eukaryotes.</title>
        <authorList>
            <person name="Spang A."/>
            <person name="Saw J.H."/>
            <person name="Jorgensen S.L."/>
            <person name="Zaremba-Niedzwiedzka K."/>
            <person name="Martijn J."/>
            <person name="Lind A.E."/>
            <person name="van Eijk R."/>
            <person name="Schleper C."/>
            <person name="Guy L."/>
            <person name="Ettema T.J."/>
        </authorList>
    </citation>
    <scope>NUCLEOTIDE SEQUENCE</scope>
</reference>
<feature type="domain" description="PD-(D/E)XK endonuclease-like" evidence="1">
    <location>
        <begin position="9"/>
        <end position="267"/>
    </location>
</feature>
<comment type="caution">
    <text evidence="2">The sequence shown here is derived from an EMBL/GenBank/DDBJ whole genome shotgun (WGS) entry which is preliminary data.</text>
</comment>